<keyword evidence="2" id="KW-0963">Cytoplasm</keyword>
<evidence type="ECO:0000313" key="7">
    <source>
        <dbReference type="Ensembl" id="ENSPMGP00000015680.1"/>
    </source>
</evidence>
<dbReference type="Pfam" id="PF00619">
    <property type="entry name" value="CARD"/>
    <property type="match status" value="1"/>
</dbReference>
<keyword evidence="3" id="KW-0399">Innate immunity</keyword>
<feature type="domain" description="CARD" evidence="6">
    <location>
        <begin position="10"/>
        <end position="99"/>
    </location>
</feature>
<dbReference type="SUPFAM" id="SSF47986">
    <property type="entry name" value="DEATH domain"/>
    <property type="match status" value="1"/>
</dbReference>
<evidence type="ECO:0000256" key="5">
    <source>
        <dbReference type="ARBA" id="ARBA00023198"/>
    </source>
</evidence>
<evidence type="ECO:0000256" key="4">
    <source>
        <dbReference type="ARBA" id="ARBA00022859"/>
    </source>
</evidence>
<dbReference type="GO" id="GO:0006954">
    <property type="term" value="P:inflammatory response"/>
    <property type="evidence" value="ECO:0007669"/>
    <property type="project" value="UniProtKB-KW"/>
</dbReference>
<evidence type="ECO:0000259" key="6">
    <source>
        <dbReference type="PROSITE" id="PS50209"/>
    </source>
</evidence>
<evidence type="ECO:0000256" key="1">
    <source>
        <dbReference type="ARBA" id="ARBA00004514"/>
    </source>
</evidence>
<dbReference type="Gene3D" id="1.10.533.10">
    <property type="entry name" value="Death Domain, Fas"/>
    <property type="match status" value="1"/>
</dbReference>
<evidence type="ECO:0000256" key="3">
    <source>
        <dbReference type="ARBA" id="ARBA00022588"/>
    </source>
</evidence>
<dbReference type="InterPro" id="IPR051249">
    <property type="entry name" value="NLRP_Inflammasome"/>
</dbReference>
<dbReference type="STRING" id="409849.ENSPMGP00000015680"/>
<comment type="subcellular location">
    <subcellularLocation>
        <location evidence="1">Cytoplasm</location>
        <location evidence="1">Cytosol</location>
    </subcellularLocation>
</comment>
<name>A0A3B4AG61_9GOBI</name>
<dbReference type="GO" id="GO:0042981">
    <property type="term" value="P:regulation of apoptotic process"/>
    <property type="evidence" value="ECO:0007669"/>
    <property type="project" value="InterPro"/>
</dbReference>
<accession>A0A3B4AG61</accession>
<protein>
    <recommendedName>
        <fullName evidence="6">CARD domain-containing protein</fullName>
    </recommendedName>
</protein>
<dbReference type="AlphaFoldDB" id="A0A3B4AG61"/>
<dbReference type="InterPro" id="IPR011029">
    <property type="entry name" value="DEATH-like_dom_sf"/>
</dbReference>
<dbReference type="Proteomes" id="UP000261520">
    <property type="component" value="Unplaced"/>
</dbReference>
<sequence length="107" mass="12463">RIIPPKKYVIVKRKHEFVDRHRHVLIQRVSNALAIAEELGDMVHNETYNIIQAKETSENRLRVLYSATLHSGGNKVKAAFYDALKRYEPDLMEDLGQLFPPFTKSTW</sequence>
<reference evidence="7" key="1">
    <citation type="submission" date="2025-08" db="UniProtKB">
        <authorList>
            <consortium name="Ensembl"/>
        </authorList>
    </citation>
    <scope>IDENTIFICATION</scope>
</reference>
<dbReference type="GO" id="GO:0005829">
    <property type="term" value="C:cytosol"/>
    <property type="evidence" value="ECO:0007669"/>
    <property type="project" value="UniProtKB-SubCell"/>
</dbReference>
<keyword evidence="5" id="KW-0395">Inflammatory response</keyword>
<evidence type="ECO:0000313" key="8">
    <source>
        <dbReference type="Proteomes" id="UP000261520"/>
    </source>
</evidence>
<dbReference type="Ensembl" id="ENSPMGT00000016728.1">
    <property type="protein sequence ID" value="ENSPMGP00000015680.1"/>
    <property type="gene ID" value="ENSPMGG00000012853.1"/>
</dbReference>
<evidence type="ECO:0000256" key="2">
    <source>
        <dbReference type="ARBA" id="ARBA00022490"/>
    </source>
</evidence>
<keyword evidence="8" id="KW-1185">Reference proteome</keyword>
<proteinExistence type="predicted"/>
<reference evidence="7" key="2">
    <citation type="submission" date="2025-09" db="UniProtKB">
        <authorList>
            <consortium name="Ensembl"/>
        </authorList>
    </citation>
    <scope>IDENTIFICATION</scope>
</reference>
<dbReference type="PANTHER" id="PTHR46985:SF2">
    <property type="entry name" value="APOPTOSIS-ASSOCIATED SPECK-LIKE PROTEIN CONTAINING A CARD"/>
    <property type="match status" value="1"/>
</dbReference>
<dbReference type="PANTHER" id="PTHR46985">
    <property type="entry name" value="NACHT, LRR AND PYD DOMAINS-CONTAINING PROTEIN 1"/>
    <property type="match status" value="1"/>
</dbReference>
<dbReference type="GO" id="GO:0045087">
    <property type="term" value="P:innate immune response"/>
    <property type="evidence" value="ECO:0007669"/>
    <property type="project" value="UniProtKB-KW"/>
</dbReference>
<dbReference type="PROSITE" id="PS50209">
    <property type="entry name" value="CARD"/>
    <property type="match status" value="1"/>
</dbReference>
<dbReference type="InterPro" id="IPR001315">
    <property type="entry name" value="CARD"/>
</dbReference>
<keyword evidence="4" id="KW-0391">Immunity</keyword>
<organism evidence="7 8">
    <name type="scientific">Periophthalmus magnuspinnatus</name>
    <dbReference type="NCBI Taxonomy" id="409849"/>
    <lineage>
        <taxon>Eukaryota</taxon>
        <taxon>Metazoa</taxon>
        <taxon>Chordata</taxon>
        <taxon>Craniata</taxon>
        <taxon>Vertebrata</taxon>
        <taxon>Euteleostomi</taxon>
        <taxon>Actinopterygii</taxon>
        <taxon>Neopterygii</taxon>
        <taxon>Teleostei</taxon>
        <taxon>Neoteleostei</taxon>
        <taxon>Acanthomorphata</taxon>
        <taxon>Gobiaria</taxon>
        <taxon>Gobiiformes</taxon>
        <taxon>Gobioidei</taxon>
        <taxon>Gobiidae</taxon>
        <taxon>Oxudercinae</taxon>
        <taxon>Periophthalmus</taxon>
    </lineage>
</organism>